<organism evidence="2 3">
    <name type="scientific">Portunus trituberculatus</name>
    <name type="common">Swimming crab</name>
    <name type="synonym">Neptunus trituberculatus</name>
    <dbReference type="NCBI Taxonomy" id="210409"/>
    <lineage>
        <taxon>Eukaryota</taxon>
        <taxon>Metazoa</taxon>
        <taxon>Ecdysozoa</taxon>
        <taxon>Arthropoda</taxon>
        <taxon>Crustacea</taxon>
        <taxon>Multicrustacea</taxon>
        <taxon>Malacostraca</taxon>
        <taxon>Eumalacostraca</taxon>
        <taxon>Eucarida</taxon>
        <taxon>Decapoda</taxon>
        <taxon>Pleocyemata</taxon>
        <taxon>Brachyura</taxon>
        <taxon>Eubrachyura</taxon>
        <taxon>Portunoidea</taxon>
        <taxon>Portunidae</taxon>
        <taxon>Portuninae</taxon>
        <taxon>Portunus</taxon>
    </lineage>
</organism>
<gene>
    <name evidence="2" type="ORF">E2C01_034283</name>
</gene>
<accession>A0A5B7F6K6</accession>
<evidence type="ECO:0008006" key="4">
    <source>
        <dbReference type="Google" id="ProtNLM"/>
    </source>
</evidence>
<dbReference type="Proteomes" id="UP000324222">
    <property type="component" value="Unassembled WGS sequence"/>
</dbReference>
<feature type="signal peptide" evidence="1">
    <location>
        <begin position="1"/>
        <end position="27"/>
    </location>
</feature>
<name>A0A5B7F6K6_PORTR</name>
<protein>
    <recommendedName>
        <fullName evidence="4">Reverse transcriptase domain-containing protein</fullName>
    </recommendedName>
</protein>
<evidence type="ECO:0000313" key="3">
    <source>
        <dbReference type="Proteomes" id="UP000324222"/>
    </source>
</evidence>
<proteinExistence type="predicted"/>
<dbReference type="AlphaFoldDB" id="A0A5B7F6K6"/>
<evidence type="ECO:0000256" key="1">
    <source>
        <dbReference type="SAM" id="SignalP"/>
    </source>
</evidence>
<sequence length="69" mass="7652">MVGDIPVHQALFFLVLRAFSKLLRVEATRQADAGVSALLYVDDWLIHAPTKEDVLGSFQKTLEVLVEIG</sequence>
<keyword evidence="1" id="KW-0732">Signal</keyword>
<feature type="chain" id="PRO_5023086985" description="Reverse transcriptase domain-containing protein" evidence="1">
    <location>
        <begin position="28"/>
        <end position="69"/>
    </location>
</feature>
<evidence type="ECO:0000313" key="2">
    <source>
        <dbReference type="EMBL" id="MPC40718.1"/>
    </source>
</evidence>
<comment type="caution">
    <text evidence="2">The sequence shown here is derived from an EMBL/GenBank/DDBJ whole genome shotgun (WGS) entry which is preliminary data.</text>
</comment>
<keyword evidence="3" id="KW-1185">Reference proteome</keyword>
<dbReference type="EMBL" id="VSRR010004789">
    <property type="protein sequence ID" value="MPC40718.1"/>
    <property type="molecule type" value="Genomic_DNA"/>
</dbReference>
<reference evidence="2 3" key="1">
    <citation type="submission" date="2019-05" db="EMBL/GenBank/DDBJ databases">
        <title>Another draft genome of Portunus trituberculatus and its Hox gene families provides insights of decapod evolution.</title>
        <authorList>
            <person name="Jeong J.-H."/>
            <person name="Song I."/>
            <person name="Kim S."/>
            <person name="Choi T."/>
            <person name="Kim D."/>
            <person name="Ryu S."/>
            <person name="Kim W."/>
        </authorList>
    </citation>
    <scope>NUCLEOTIDE SEQUENCE [LARGE SCALE GENOMIC DNA]</scope>
    <source>
        <tissue evidence="2">Muscle</tissue>
    </source>
</reference>